<evidence type="ECO:0000256" key="11">
    <source>
        <dbReference type="ARBA" id="ARBA00023004"/>
    </source>
</evidence>
<keyword evidence="11 14" id="KW-0408">Iron</keyword>
<evidence type="ECO:0000256" key="3">
    <source>
        <dbReference type="ARBA" id="ARBA00004174"/>
    </source>
</evidence>
<dbReference type="GO" id="GO:0005506">
    <property type="term" value="F:iron ion binding"/>
    <property type="evidence" value="ECO:0007669"/>
    <property type="project" value="InterPro"/>
</dbReference>
<comment type="function">
    <text evidence="2">May be involved in the metabolism of insect hormones and in the breakdown of synthetic insecticides.</text>
</comment>
<dbReference type="PRINTS" id="PR00385">
    <property type="entry name" value="P450"/>
</dbReference>
<evidence type="ECO:0000313" key="17">
    <source>
        <dbReference type="Proteomes" id="UP000249218"/>
    </source>
</evidence>
<dbReference type="Pfam" id="PF00067">
    <property type="entry name" value="p450"/>
    <property type="match status" value="1"/>
</dbReference>
<evidence type="ECO:0000256" key="2">
    <source>
        <dbReference type="ARBA" id="ARBA00003690"/>
    </source>
</evidence>
<evidence type="ECO:0000256" key="9">
    <source>
        <dbReference type="ARBA" id="ARBA00022848"/>
    </source>
</evidence>
<dbReference type="Gene3D" id="1.10.630.10">
    <property type="entry name" value="Cytochrome P450"/>
    <property type="match status" value="1"/>
</dbReference>
<dbReference type="PROSITE" id="PS00086">
    <property type="entry name" value="CYTOCHROME_P450"/>
    <property type="match status" value="1"/>
</dbReference>
<organism evidence="16 17">
    <name type="scientific">Helicoverpa armigera</name>
    <name type="common">Cotton bollworm</name>
    <name type="synonym">Heliothis armigera</name>
    <dbReference type="NCBI Taxonomy" id="29058"/>
    <lineage>
        <taxon>Eukaryota</taxon>
        <taxon>Metazoa</taxon>
        <taxon>Ecdysozoa</taxon>
        <taxon>Arthropoda</taxon>
        <taxon>Hexapoda</taxon>
        <taxon>Insecta</taxon>
        <taxon>Pterygota</taxon>
        <taxon>Neoptera</taxon>
        <taxon>Endopterygota</taxon>
        <taxon>Lepidoptera</taxon>
        <taxon>Glossata</taxon>
        <taxon>Ditrysia</taxon>
        <taxon>Noctuoidea</taxon>
        <taxon>Noctuidae</taxon>
        <taxon>Heliothinae</taxon>
        <taxon>Helicoverpa</taxon>
    </lineage>
</organism>
<evidence type="ECO:0000256" key="8">
    <source>
        <dbReference type="ARBA" id="ARBA00022824"/>
    </source>
</evidence>
<comment type="similarity">
    <text evidence="5 15">Belongs to the cytochrome P450 family.</text>
</comment>
<dbReference type="InterPro" id="IPR017972">
    <property type="entry name" value="Cyt_P450_CS"/>
</dbReference>
<protein>
    <recommendedName>
        <fullName evidence="18">Cytochrome P450</fullName>
    </recommendedName>
</protein>
<keyword evidence="17" id="KW-1185">Reference proteome</keyword>
<dbReference type="GO" id="GO:0020037">
    <property type="term" value="F:heme binding"/>
    <property type="evidence" value="ECO:0007669"/>
    <property type="project" value="InterPro"/>
</dbReference>
<evidence type="ECO:0000256" key="6">
    <source>
        <dbReference type="ARBA" id="ARBA00022617"/>
    </source>
</evidence>
<keyword evidence="10 15" id="KW-0560">Oxidoreductase</keyword>
<evidence type="ECO:0000256" key="5">
    <source>
        <dbReference type="ARBA" id="ARBA00010617"/>
    </source>
</evidence>
<dbReference type="InterPro" id="IPR050196">
    <property type="entry name" value="Cytochrome_P450_Monoox"/>
</dbReference>
<feature type="binding site" description="axial binding residue" evidence="14">
    <location>
        <position position="440"/>
    </location>
    <ligand>
        <name>heme</name>
        <dbReference type="ChEBI" id="CHEBI:30413"/>
    </ligand>
    <ligandPart>
        <name>Fe</name>
        <dbReference type="ChEBI" id="CHEBI:18248"/>
    </ligandPart>
</feature>
<keyword evidence="6 14" id="KW-0349">Heme</keyword>
<dbReference type="GO" id="GO:0016705">
    <property type="term" value="F:oxidoreductase activity, acting on paired donors, with incorporation or reduction of molecular oxygen"/>
    <property type="evidence" value="ECO:0007669"/>
    <property type="project" value="InterPro"/>
</dbReference>
<dbReference type="EMBL" id="KZ149905">
    <property type="protein sequence ID" value="PZC78326.1"/>
    <property type="molecule type" value="Genomic_DNA"/>
</dbReference>
<reference evidence="16 17" key="1">
    <citation type="journal article" date="2017" name="BMC Biol.">
        <title>Genomic innovations, transcriptional plasticity and gene loss underlying the evolution and divergence of two highly polyphagous and invasive Helicoverpa pest species.</title>
        <authorList>
            <person name="Pearce S.L."/>
            <person name="Clarke D.F."/>
            <person name="East P.D."/>
            <person name="Elfekih S."/>
            <person name="Gordon K.H."/>
            <person name="Jermiin L.S."/>
            <person name="McGaughran A."/>
            <person name="Oakeshott J.G."/>
            <person name="Papanikolaou A."/>
            <person name="Perera O.P."/>
            <person name="Rane R.V."/>
            <person name="Richards S."/>
            <person name="Tay W.T."/>
            <person name="Walsh T.K."/>
            <person name="Anderson A."/>
            <person name="Anderson C.J."/>
            <person name="Asgari S."/>
            <person name="Board P.G."/>
            <person name="Bretschneider A."/>
            <person name="Campbell P.M."/>
            <person name="Chertemps T."/>
            <person name="Christeller J.T."/>
            <person name="Coppin C.W."/>
            <person name="Downes S.J."/>
            <person name="Duan G."/>
            <person name="Farnsworth C.A."/>
            <person name="Good R.T."/>
            <person name="Han L.B."/>
            <person name="Han Y.C."/>
            <person name="Hatje K."/>
            <person name="Horne I."/>
            <person name="Huang Y.P."/>
            <person name="Hughes D.S."/>
            <person name="Jacquin-Joly E."/>
            <person name="James W."/>
            <person name="Jhangiani S."/>
            <person name="Kollmar M."/>
            <person name="Kuwar S.S."/>
            <person name="Li S."/>
            <person name="Liu N.Y."/>
            <person name="Maibeche M.T."/>
            <person name="Miller J.R."/>
            <person name="Montagne N."/>
            <person name="Perry T."/>
            <person name="Qu J."/>
            <person name="Song S.V."/>
            <person name="Sutton G.G."/>
            <person name="Vogel H."/>
            <person name="Walenz B.P."/>
            <person name="Xu W."/>
            <person name="Zhang H.J."/>
            <person name="Zou Z."/>
            <person name="Batterham P."/>
            <person name="Edwards O.R."/>
            <person name="Feyereisen R."/>
            <person name="Gibbs R.A."/>
            <person name="Heckel D.G."/>
            <person name="McGrath A."/>
            <person name="Robin C."/>
            <person name="Scherer S.E."/>
            <person name="Worley K.C."/>
            <person name="Wu Y.D."/>
        </authorList>
    </citation>
    <scope>NUCLEOTIDE SEQUENCE [LARGE SCALE GENOMIC DNA]</scope>
    <source>
        <strain evidence="16">Harm_GR_Male_#8</strain>
        <tissue evidence="16">Whole organism</tissue>
    </source>
</reference>
<dbReference type="GO" id="GO:0004497">
    <property type="term" value="F:monooxygenase activity"/>
    <property type="evidence" value="ECO:0007669"/>
    <property type="project" value="UniProtKB-KW"/>
</dbReference>
<evidence type="ECO:0000256" key="1">
    <source>
        <dbReference type="ARBA" id="ARBA00001971"/>
    </source>
</evidence>
<dbReference type="InterPro" id="IPR001128">
    <property type="entry name" value="Cyt_P450"/>
</dbReference>
<dbReference type="PANTHER" id="PTHR24291:SF189">
    <property type="entry name" value="CYTOCHROME P450 4C3-RELATED"/>
    <property type="match status" value="1"/>
</dbReference>
<evidence type="ECO:0008006" key="18">
    <source>
        <dbReference type="Google" id="ProtNLM"/>
    </source>
</evidence>
<evidence type="ECO:0000256" key="15">
    <source>
        <dbReference type="RuleBase" id="RU000461"/>
    </source>
</evidence>
<name>A0A2W1C027_HELAM</name>
<dbReference type="AlphaFoldDB" id="A0A2W1C027"/>
<dbReference type="InterPro" id="IPR036396">
    <property type="entry name" value="Cyt_P450_sf"/>
</dbReference>
<comment type="cofactor">
    <cofactor evidence="1 14">
        <name>heme</name>
        <dbReference type="ChEBI" id="CHEBI:30413"/>
    </cofactor>
</comment>
<comment type="subcellular location">
    <subcellularLocation>
        <location evidence="4">Endoplasmic reticulum membrane</location>
        <topology evidence="4">Peripheral membrane protein</topology>
    </subcellularLocation>
    <subcellularLocation>
        <location evidence="3">Microsome membrane</location>
        <topology evidence="3">Peripheral membrane protein</topology>
    </subcellularLocation>
</comment>
<dbReference type="PRINTS" id="PR00463">
    <property type="entry name" value="EP450I"/>
</dbReference>
<dbReference type="PANTHER" id="PTHR24291">
    <property type="entry name" value="CYTOCHROME P450 FAMILY 4"/>
    <property type="match status" value="1"/>
</dbReference>
<accession>A0A2W1C027</accession>
<evidence type="ECO:0000256" key="7">
    <source>
        <dbReference type="ARBA" id="ARBA00022723"/>
    </source>
</evidence>
<evidence type="ECO:0000256" key="14">
    <source>
        <dbReference type="PIRSR" id="PIRSR602401-1"/>
    </source>
</evidence>
<dbReference type="InterPro" id="IPR002401">
    <property type="entry name" value="Cyt_P450_E_grp-I"/>
</dbReference>
<keyword evidence="12 15" id="KW-0503">Monooxygenase</keyword>
<keyword evidence="9" id="KW-0492">Microsome</keyword>
<evidence type="ECO:0000256" key="12">
    <source>
        <dbReference type="ARBA" id="ARBA00023033"/>
    </source>
</evidence>
<proteinExistence type="inferred from homology"/>
<evidence type="ECO:0000256" key="4">
    <source>
        <dbReference type="ARBA" id="ARBA00004406"/>
    </source>
</evidence>
<evidence type="ECO:0000256" key="10">
    <source>
        <dbReference type="ARBA" id="ARBA00023002"/>
    </source>
</evidence>
<dbReference type="OrthoDB" id="1470350at2759"/>
<gene>
    <name evidence="16" type="primary">HaOG200051</name>
    <name evidence="16" type="ORF">B5X24_HaOG200051</name>
</gene>
<evidence type="ECO:0000313" key="16">
    <source>
        <dbReference type="EMBL" id="PZC78326.1"/>
    </source>
</evidence>
<evidence type="ECO:0000256" key="13">
    <source>
        <dbReference type="ARBA" id="ARBA00023136"/>
    </source>
</evidence>
<keyword evidence="13" id="KW-0472">Membrane</keyword>
<sequence>MTMLTGILSVCVLCLVWLTLKGWRRARSSEHKLPPAMDGELPIIGHMHIVIYYVTNIYKFMKTLSDECAQKGGVMYGKFGSELYYFITDPQDSLIAASACLNRNYAYNLAKVWLGNNSLVLSGGETWKNRRKLLNPAFSLPVIHGFLDVFNSQAKKLINEFKPYVGKGPFDHSVYFLKTSSETLCVGTFGINPREAAEFTEKYEKALFDLIRLLIKKFLRFWLQNRLIYKLFGLKKKEDELVHTLHSMSEKVLQEKLHDRKNKVLKTQTNGTGYRPFLDLILDLSENGALTDREIREETDTIIFTGIESTSNQLTYILLLLGAHPDVQNKLYEEVLDIVGAERDVVKDDLNKLVYTNAVIMESLRVLPTVPLILRSVGQDVKLKNYTMRAGSHCLIFPLMPNVKSTSGTESDQFRPERWLNADSKTQQEFAGFGLGKRACLGRTYAIVMMKVVLAHFIRQYRVQADMSQLQLSADFAMKPVSGHEISIERRT</sequence>
<dbReference type="Proteomes" id="UP000249218">
    <property type="component" value="Unassembled WGS sequence"/>
</dbReference>
<dbReference type="SUPFAM" id="SSF48264">
    <property type="entry name" value="Cytochrome P450"/>
    <property type="match status" value="1"/>
</dbReference>
<keyword evidence="7 14" id="KW-0479">Metal-binding</keyword>
<dbReference type="GO" id="GO:0005789">
    <property type="term" value="C:endoplasmic reticulum membrane"/>
    <property type="evidence" value="ECO:0007669"/>
    <property type="project" value="UniProtKB-SubCell"/>
</dbReference>
<keyword evidence="8" id="KW-0256">Endoplasmic reticulum</keyword>